<dbReference type="HOGENOM" id="CLU_2259087_0_0_3"/>
<proteinExistence type="predicted"/>
<dbReference type="KEGG" id="cyt:cce_5112"/>
<organism evidence="1 2">
    <name type="scientific">Crocosphaera subtropica (strain ATCC 51142 / BH68)</name>
    <name type="common">Cyanothece sp. (strain ATCC 51142)</name>
    <dbReference type="NCBI Taxonomy" id="43989"/>
    <lineage>
        <taxon>Bacteria</taxon>
        <taxon>Bacillati</taxon>
        <taxon>Cyanobacteriota</taxon>
        <taxon>Cyanophyceae</taxon>
        <taxon>Oscillatoriophycideae</taxon>
        <taxon>Chroococcales</taxon>
        <taxon>Aphanothecaceae</taxon>
        <taxon>Crocosphaera</taxon>
        <taxon>Crocosphaera subtropica</taxon>
    </lineage>
</organism>
<dbReference type="STRING" id="43989.cce_5112"/>
<dbReference type="EMBL" id="CP000807">
    <property type="protein sequence ID" value="ACB54458.1"/>
    <property type="molecule type" value="Genomic_DNA"/>
</dbReference>
<accession>B1X2U7</accession>
<keyword evidence="2" id="KW-1185">Reference proteome</keyword>
<dbReference type="AlphaFoldDB" id="B1X2U7"/>
<gene>
    <name evidence="1" type="ordered locus">cce_5112</name>
</gene>
<dbReference type="Proteomes" id="UP000001203">
    <property type="component" value="Chromosome linear"/>
</dbReference>
<sequence length="103" mass="12112">MTGILKMKRIKLSVGKLKMITISFRLPKQAGIRNRALVLRKLTNDPNANYSTCHEDLDSSLNDCYSQGHYFQTYDEALSDFQERCQKEFDFCQQIMFAYWQSK</sequence>
<protein>
    <submittedName>
        <fullName evidence="1">Uncharacterized protein</fullName>
    </submittedName>
</protein>
<name>B1X2U7_CROS5</name>
<evidence type="ECO:0000313" key="1">
    <source>
        <dbReference type="EMBL" id="ACB54458.1"/>
    </source>
</evidence>
<reference evidence="1 2" key="1">
    <citation type="journal article" date="2008" name="Proc. Natl. Acad. Sci. U.S.A.">
        <title>The genome of Cyanothece 51142, a unicellular diazotrophic cyanobacterium important in the marine nitrogen cycle.</title>
        <authorList>
            <person name="Welsh E.A."/>
            <person name="Liberton M."/>
            <person name="Stoeckel J."/>
            <person name="Loh T."/>
            <person name="Elvitigala T."/>
            <person name="Wang C."/>
            <person name="Wollam A."/>
            <person name="Fulton R.S."/>
            <person name="Clifton S.W."/>
            <person name="Jacobs J.M."/>
            <person name="Aurora R."/>
            <person name="Ghosh B.K."/>
            <person name="Sherman L.A."/>
            <person name="Smith R.D."/>
            <person name="Wilson R.K."/>
            <person name="Pakrasi H.B."/>
        </authorList>
    </citation>
    <scope>NUCLEOTIDE SEQUENCE [LARGE SCALE GENOMIC DNA]</scope>
    <source>
        <strain evidence="2">ATCC 51142 / BH68</strain>
    </source>
</reference>
<evidence type="ECO:0000313" key="2">
    <source>
        <dbReference type="Proteomes" id="UP000001203"/>
    </source>
</evidence>